<feature type="non-terminal residue" evidence="1">
    <location>
        <position position="1"/>
    </location>
</feature>
<accession>A0A815V8P5</accession>
<dbReference type="Gene3D" id="2.40.50.140">
    <property type="entry name" value="Nucleic acid-binding proteins"/>
    <property type="match status" value="1"/>
</dbReference>
<evidence type="ECO:0000313" key="1">
    <source>
        <dbReference type="EMBL" id="CAF1529836.1"/>
    </source>
</evidence>
<organism evidence="1 2">
    <name type="scientific">Adineta steineri</name>
    <dbReference type="NCBI Taxonomy" id="433720"/>
    <lineage>
        <taxon>Eukaryota</taxon>
        <taxon>Metazoa</taxon>
        <taxon>Spiralia</taxon>
        <taxon>Gnathifera</taxon>
        <taxon>Rotifera</taxon>
        <taxon>Eurotatoria</taxon>
        <taxon>Bdelloidea</taxon>
        <taxon>Adinetida</taxon>
        <taxon>Adinetidae</taxon>
        <taxon>Adineta</taxon>
    </lineage>
</organism>
<protein>
    <submittedName>
        <fullName evidence="1">Uncharacterized protein</fullName>
    </submittedName>
</protein>
<comment type="caution">
    <text evidence="1">The sequence shown here is derived from an EMBL/GenBank/DDBJ whole genome shotgun (WGS) entry which is preliminary data.</text>
</comment>
<gene>
    <name evidence="1" type="ORF">JYZ213_LOCUS45073</name>
</gene>
<dbReference type="EMBL" id="CAJNOG010003346">
    <property type="protein sequence ID" value="CAF1529836.1"/>
    <property type="molecule type" value="Genomic_DNA"/>
</dbReference>
<dbReference type="AlphaFoldDB" id="A0A815V8P5"/>
<dbReference type="SUPFAM" id="SSF50249">
    <property type="entry name" value="Nucleic acid-binding proteins"/>
    <property type="match status" value="1"/>
</dbReference>
<proteinExistence type="predicted"/>
<dbReference type="Proteomes" id="UP000663845">
    <property type="component" value="Unassembled WGS sequence"/>
</dbReference>
<name>A0A815V8P5_9BILA</name>
<sequence length="250" mass="29124">GSVMNIDDKPDILLARRSLLNNCQSFRIHPISDIFDPKQNYVGLVSYSTGDIYIKQSDWILKNIPQRRRRQRPGIYLHGRLYYFIYRHWQVRDAVFIGGGFSYLNGIWNFISRTLNAMNDSGRLIKFEETVLQLLIDTLYIDHYWLAMPPDHRIDCKSLAKMERNKTYISCAHPSNVNVNRKLHGTVKELNGKSPRIVVIECIGFDRDFYIHSTAVLNNRSLLYSGKHVEFDITETDQGWKADNVTAVWP</sequence>
<dbReference type="InterPro" id="IPR012340">
    <property type="entry name" value="NA-bd_OB-fold"/>
</dbReference>
<reference evidence="1" key="1">
    <citation type="submission" date="2021-02" db="EMBL/GenBank/DDBJ databases">
        <authorList>
            <person name="Nowell W R."/>
        </authorList>
    </citation>
    <scope>NUCLEOTIDE SEQUENCE</scope>
</reference>
<evidence type="ECO:0000313" key="2">
    <source>
        <dbReference type="Proteomes" id="UP000663845"/>
    </source>
</evidence>